<dbReference type="GO" id="GO:0012505">
    <property type="term" value="C:endomembrane system"/>
    <property type="evidence" value="ECO:0007669"/>
    <property type="project" value="UniProtKB-SubCell"/>
</dbReference>
<keyword evidence="9 16" id="KW-0472">Membrane</keyword>
<dbReference type="InterPro" id="IPR011042">
    <property type="entry name" value="6-blade_b-propeller_TolB-like"/>
</dbReference>
<evidence type="ECO:0000256" key="2">
    <source>
        <dbReference type="ARBA" id="ARBA00004479"/>
    </source>
</evidence>
<comment type="subcellular location">
    <subcellularLocation>
        <location evidence="1">Endomembrane system</location>
    </subcellularLocation>
    <subcellularLocation>
        <location evidence="2">Membrane</location>
        <topology evidence="2">Single-pass type I membrane protein</topology>
    </subcellularLocation>
</comment>
<dbReference type="Gene3D" id="2.120.10.30">
    <property type="entry name" value="TolB, C-terminal domain"/>
    <property type="match status" value="4"/>
</dbReference>
<dbReference type="InterPro" id="IPR036055">
    <property type="entry name" value="LDL_receptor-like_sf"/>
</dbReference>
<feature type="disulfide bond" evidence="14">
    <location>
        <begin position="132"/>
        <end position="150"/>
    </location>
</feature>
<evidence type="ECO:0000256" key="12">
    <source>
        <dbReference type="ARBA" id="ARBA00023180"/>
    </source>
</evidence>
<dbReference type="GO" id="GO:0006898">
    <property type="term" value="P:receptor-mediated endocytosis"/>
    <property type="evidence" value="ECO:0007669"/>
    <property type="project" value="TreeGrafter"/>
</dbReference>
<dbReference type="GO" id="GO:0043235">
    <property type="term" value="C:receptor complex"/>
    <property type="evidence" value="ECO:0007669"/>
    <property type="project" value="TreeGrafter"/>
</dbReference>
<feature type="repeat" description="LDL-receptor class B" evidence="15">
    <location>
        <begin position="367"/>
        <end position="412"/>
    </location>
</feature>
<dbReference type="Proteomes" id="UP000316079">
    <property type="component" value="Unassembled WGS sequence"/>
</dbReference>
<feature type="disulfide bond" evidence="14">
    <location>
        <begin position="1557"/>
        <end position="1572"/>
    </location>
</feature>
<feature type="disulfide bond" evidence="14">
    <location>
        <begin position="1794"/>
        <end position="1809"/>
    </location>
</feature>
<evidence type="ECO:0000256" key="5">
    <source>
        <dbReference type="ARBA" id="ARBA00022692"/>
    </source>
</evidence>
<dbReference type="FunFam" id="4.10.400.10:FF:000065">
    <property type="entry name" value="Transmembrane protease serine 7"/>
    <property type="match status" value="1"/>
</dbReference>
<dbReference type="Gene3D" id="4.10.400.10">
    <property type="entry name" value="Low-density Lipoprotein Receptor"/>
    <property type="match status" value="25"/>
</dbReference>
<feature type="disulfide bond" evidence="14">
    <location>
        <begin position="983"/>
        <end position="998"/>
    </location>
</feature>
<dbReference type="PROSITE" id="PS50068">
    <property type="entry name" value="LDLRA_2"/>
    <property type="match status" value="28"/>
</dbReference>
<feature type="disulfide bond" evidence="14">
    <location>
        <begin position="1644"/>
        <end position="1659"/>
    </location>
</feature>
<feature type="disulfide bond" evidence="14">
    <location>
        <begin position="933"/>
        <end position="948"/>
    </location>
</feature>
<feature type="disulfide bond" evidence="14">
    <location>
        <begin position="1605"/>
        <end position="1620"/>
    </location>
</feature>
<feature type="disulfide bond" evidence="14">
    <location>
        <begin position="1700"/>
        <end position="1718"/>
    </location>
</feature>
<dbReference type="SUPFAM" id="SSF57184">
    <property type="entry name" value="Growth factor receptor domain"/>
    <property type="match status" value="1"/>
</dbReference>
<evidence type="ECO:0000256" key="11">
    <source>
        <dbReference type="ARBA" id="ARBA00023170"/>
    </source>
</evidence>
<evidence type="ECO:0000256" key="7">
    <source>
        <dbReference type="ARBA" id="ARBA00022737"/>
    </source>
</evidence>
<feature type="disulfide bond" evidence="14">
    <location>
        <begin position="107"/>
        <end position="122"/>
    </location>
</feature>
<evidence type="ECO:0000256" key="10">
    <source>
        <dbReference type="ARBA" id="ARBA00023157"/>
    </source>
</evidence>
<evidence type="ECO:0000256" key="4">
    <source>
        <dbReference type="ARBA" id="ARBA00022583"/>
    </source>
</evidence>
<evidence type="ECO:0000256" key="13">
    <source>
        <dbReference type="PROSITE-ProRule" id="PRU00076"/>
    </source>
</evidence>
<dbReference type="Pfam" id="PF00057">
    <property type="entry name" value="Ldl_recept_a"/>
    <property type="match status" value="25"/>
</dbReference>
<dbReference type="SMART" id="SM00181">
    <property type="entry name" value="EGF"/>
    <property type="match status" value="10"/>
</dbReference>
<dbReference type="InterPro" id="IPR051221">
    <property type="entry name" value="LDLR-related"/>
</dbReference>
<evidence type="ECO:0000259" key="18">
    <source>
        <dbReference type="PROSITE" id="PS50026"/>
    </source>
</evidence>
<dbReference type="FunFam" id="4.10.400.10:FF:000045">
    <property type="entry name" value="Low-density lipoprotein receptor-related protein 2"/>
    <property type="match status" value="1"/>
</dbReference>
<dbReference type="CDD" id="cd00054">
    <property type="entry name" value="EGF_CA"/>
    <property type="match status" value="1"/>
</dbReference>
<dbReference type="SMART" id="SM00135">
    <property type="entry name" value="LY"/>
    <property type="match status" value="11"/>
</dbReference>
<dbReference type="PANTHER" id="PTHR22722">
    <property type="entry name" value="LOW-DENSITY LIPOPROTEIN RECEPTOR-RELATED PROTEIN 2-RELATED"/>
    <property type="match status" value="1"/>
</dbReference>
<dbReference type="FunFam" id="2.120.10.30:FF:000241">
    <property type="entry name" value="Low-density lipoprotein receptor-related protein 6"/>
    <property type="match status" value="1"/>
</dbReference>
<keyword evidence="6 17" id="KW-0732">Signal</keyword>
<dbReference type="InterPro" id="IPR049883">
    <property type="entry name" value="NOTCH1_EGF-like"/>
</dbReference>
<dbReference type="CDD" id="cd00112">
    <property type="entry name" value="LDLa"/>
    <property type="match status" value="27"/>
</dbReference>
<feature type="disulfide bond" evidence="14">
    <location>
        <begin position="1182"/>
        <end position="1197"/>
    </location>
</feature>
<evidence type="ECO:0000313" key="19">
    <source>
        <dbReference type="EMBL" id="TRZ00820.1"/>
    </source>
</evidence>
<feature type="disulfide bond" evidence="14">
    <location>
        <begin position="1693"/>
        <end position="1705"/>
    </location>
</feature>
<dbReference type="InterPro" id="IPR023415">
    <property type="entry name" value="LDLR_class-A_CS"/>
</dbReference>
<feature type="disulfide bond" evidence="14">
    <location>
        <begin position="1094"/>
        <end position="1109"/>
    </location>
</feature>
<dbReference type="PROSITE" id="PS51120">
    <property type="entry name" value="LDLRB"/>
    <property type="match status" value="3"/>
</dbReference>
<feature type="chain" id="PRO_5021920179" description="EGF-like domain-containing protein" evidence="17">
    <location>
        <begin position="20"/>
        <end position="2729"/>
    </location>
</feature>
<feature type="disulfide bond" evidence="14">
    <location>
        <begin position="88"/>
        <end position="100"/>
    </location>
</feature>
<feature type="disulfide bond" evidence="14">
    <location>
        <begin position="1821"/>
        <end position="1839"/>
    </location>
</feature>
<feature type="domain" description="EGF-like" evidence="18">
    <location>
        <begin position="2611"/>
        <end position="2647"/>
    </location>
</feature>
<dbReference type="OrthoDB" id="8831087at2759"/>
<evidence type="ECO:0000256" key="15">
    <source>
        <dbReference type="PROSITE-ProRule" id="PRU00461"/>
    </source>
</evidence>
<dbReference type="SUPFAM" id="SSF57196">
    <property type="entry name" value="EGF/Laminin"/>
    <property type="match status" value="4"/>
</dbReference>
<dbReference type="InterPro" id="IPR000152">
    <property type="entry name" value="EGF-type_Asp/Asn_hydroxyl_site"/>
</dbReference>
<comment type="caution">
    <text evidence="19">The sequence shown here is derived from an EMBL/GenBank/DDBJ whole genome shotgun (WGS) entry which is preliminary data.</text>
</comment>
<organism evidence="19 20">
    <name type="scientific">Danionella cerebrum</name>
    <dbReference type="NCBI Taxonomy" id="2873325"/>
    <lineage>
        <taxon>Eukaryota</taxon>
        <taxon>Metazoa</taxon>
        <taxon>Chordata</taxon>
        <taxon>Craniata</taxon>
        <taxon>Vertebrata</taxon>
        <taxon>Euteleostomi</taxon>
        <taxon>Actinopterygii</taxon>
        <taxon>Neopterygii</taxon>
        <taxon>Teleostei</taxon>
        <taxon>Ostariophysi</taxon>
        <taxon>Cypriniformes</taxon>
        <taxon>Danionidae</taxon>
        <taxon>Danioninae</taxon>
        <taxon>Danionella</taxon>
    </lineage>
</organism>
<feature type="disulfide bond" evidence="14">
    <location>
        <begin position="1411"/>
        <end position="1426"/>
    </location>
</feature>
<feature type="disulfide bond" evidence="14">
    <location>
        <begin position="1733"/>
        <end position="1745"/>
    </location>
</feature>
<evidence type="ECO:0000256" key="6">
    <source>
        <dbReference type="ARBA" id="ARBA00022729"/>
    </source>
</evidence>
<comment type="caution">
    <text evidence="13">Lacks conserved residue(s) required for the propagation of feature annotation.</text>
</comment>
<sequence length="2729" mass="300084">MDQYLFSLSLMVAAAEISGSVMMECACHTGGAVMASATARMDQMRWSVAEDFECTDGSGCVIESGVCDGLAQCPDGSDEWDCSWRIGCQSDDWKCRNNICIPRELLCNEEDDCGDNSDEEACGACEKMGIRCPDGACLSQREKCDGVSQCSDQRDEPLTCGKSCRDGNGGCSHNCSEQWWGALCSCPAGMSLSANGQACEDVNECAQPFGPCIQLCSNTPGSYRCLCQNGFKMLSNDSCEAPGPEVKLLTIRNGLVGLVNVRTRLYEPVFTSETELVAMSSDVQRNVIYWAGVNGNIYKASNRKSTVIYSGQEGVHSLAVDWITGQLYWTSVTQKAILTGASDGSVMGVILSKHIDPSDLVISSIESFLFWMNKGENEEMTIERADMDGLARTTLVFITAQLPKSLTLDVTASRLYWISVLKMSIETIRTDGTGRFTFWDVFDRSPPQALAVFNGWFFWADQKRLWQAPQVQATDIQNGFILKATLPLLSIYHPLQQPQGYSACKNSGCQLCLPSKMSNTGFTCLCPEGTLPMSYGACENFKVAYATSMAIYSLEFSGRTPVKTDLLKTEEDIQSFDMYWQRECVVWSNGTGHVKTNIRDKDLSEYILTMKPACIVRVDQRTGNLYWLACDELSIGVSTVGPLERSISRQLYQAKSPIQDLFVDWQRGKLYWLEGNQIMRMKLGLFGGNAEAVFSFEEYAVMSLLKMRRYSAGKDKIIPGFIMAAYEPYMVALFNDVLTVWNRKNGARVSGVVVENEIVGMSVAVREIPQGKVAEVVRRTEVTCKSPLVLCQGSTVCISRSQQCDGRRDCPDGSDEASCLHMCAKPDDFLCKDGSKCVEKDVLCDGVFDCFDGSDEGQCSSMVTESSIMGPLRCRLGSKPCENGKKCVLLSHLCDGEMDCDDESDEQDCDEQCEPGDFLCGDRSKCIDGGLVCDGRSDCIDGSDEDGCPTISTETTVSGPLRCRVGSTPCKNGLQCVLNTHLCDNERDCDDGSDEHGCQTQCEADQFQCAHGRMCIDRKLVCDGTAQCQDRSDELNCFTRSHDCKHQCDNKTRCIPESFLCDGERDCLDATDEANCCEFLCKDRRKCVEEDLVCDGRSDCFDGSDERDCYASGRVSDRGPLKCRVGSKACNNGQSCVLFINLCDGERDCNDGSDEWGCAYRCKADQFQCAHGRMCIDRKLMCDGTAQCQDRSDELNCFTRSHDCKHQCDNKTRCIPESFLCDGERDCLDATDEANCSEIKKVEINVVSAKKDSQDFQPPAPVCRSPSMLCPGTSICIPQTRLCNGKLDCPDGSDEVSCLDACSNPGEFLCKDRRKCVEEDLVCDGRSDCFDGSDERDCYASGRVSDRGPLKCRVGSKACNNGQSCVLFINLCDGERDCNDGSDEWGCAYRCKADQFQCAHGRMCIDRKLVCDGTAQCQDRSDELNCFTRSHDCKHQCDNKTRCIPESFLSLITETSFKGPICSSPSVFCHETSKCISGSQLCDGKPDCPNGADELFCLTSCPDPGQFLCKDRRSCLHKDLVCDGYIQCADGSDEQRCPTCALRCDQKTVCLTKPQLCDGTQDCSDGSDEKNCYGVDASASVPRRCPLSSKPCRNGKECVPNSNVCDGEKDCTDGSDEWGCEWKCRKDQFQCAHGKKCIDLNQVCDGTAQCQDRSDEMKCVKVSDECRHPCDNYTRCVPETFLCDGERDFVEPCSSGGFQCSSGQCVTLNLRCDGYADCRDHSDEKGCPQPPHCPVNLRCPHTHQCLLNEWFCDGEQDCSDGFDERNCEVPQLKCGAFQWPCASKTQCIAKTWRCDGMKDCKDESDEAGCGEVKCPTHLYRCGSGECVEPHLFCNEVVDCMDASDEEQLSTFAELTQSFCLQRCGCKAGFRLQPDGLTCMDIDECKEIQTAPCSQNCINTLGSYMCRCHPDFILEPDGHSCKTADEPRLLVSEQDELVCLSLRSSRIQTLAEPGRKPIFSLDYDLREGRVYWVSFEDKSIKYVSHDEKENTGTIVKGVKSDSIAIDWLGRNLYWVDGVAGQILAVRLSSSVVQPEDFVVVLEEDLDQVNSLVLLPQNGIMVWSKIGGEARIERSSMDGADRKVLISRGLKWPVSLSVDILTDRLYWIDEKLSCVVSASLNGENIRFLQLTEMPSPLSLAVFNDQIYWSDAQRRSVQAADKVTGKNRKTLLKRPGQPFSLKVAHHLLQPNVSNPCEKLRCSHVCLLAPGLRALCRCPPGVLLAADGVTCGPPVDTSSSFLMLLSRTTITQIFLGSELGLKKWPSHRSLHLLGVSEASGFDLLLRDSSLSVADASQGSVSQLKLGSSSLTPVGPLLQLKGDLLTALAVDWVTQNLFWSSVQSPQIHVTAPGGKYSRLVLQVQLEGMVSIALHPPSGRLCFTAVGRRGPESLPQIDCAHMDGNNRTLLWRGSRMAVSLAFSGTGKALYWADIKSRLICSINMDGSKYMEYPTGSDFMVSFARIDNIFFWVTLENGTAKLWFSDSFQPKRLWFEVKTSAVELKAYSSSSQKGTNLCSENNGGCSHFCLPYPGGRSCLCAQNYLTVNTTKCVSSLQCPLGNRACGDGITCIAAAKFCDQVLDCPDGSDEECDFGKTKPGVKSKSGTFSLDSTADRSPAQSCDAELCSGHGKCAIVKAVPVCECDEGFSGDLCQNAKSSHTALALTLTFLFGGALVAALILRRRRSQAAREKPIEKENLVTDVEEPITFSTQNFDNELYDPEEASIAPANSIPVSS</sequence>
<evidence type="ECO:0000256" key="9">
    <source>
        <dbReference type="ARBA" id="ARBA00023136"/>
    </source>
</evidence>
<dbReference type="PROSITE" id="PS00010">
    <property type="entry name" value="ASX_HYDROXYL"/>
    <property type="match status" value="1"/>
</dbReference>
<dbReference type="InterPro" id="IPR002172">
    <property type="entry name" value="LDrepeatLR_classA_rpt"/>
</dbReference>
<dbReference type="InterPro" id="IPR001881">
    <property type="entry name" value="EGF-like_Ca-bd_dom"/>
</dbReference>
<evidence type="ECO:0000256" key="16">
    <source>
        <dbReference type="SAM" id="Phobius"/>
    </source>
</evidence>
<keyword evidence="11" id="KW-0675">Receptor</keyword>
<feature type="disulfide bond" evidence="14">
    <location>
        <begin position="1814"/>
        <end position="1826"/>
    </location>
</feature>
<protein>
    <recommendedName>
        <fullName evidence="18">EGF-like domain-containing protein</fullName>
    </recommendedName>
</protein>
<feature type="disulfide bond" evidence="14">
    <location>
        <begin position="804"/>
        <end position="819"/>
    </location>
</feature>
<dbReference type="GO" id="GO:0005509">
    <property type="term" value="F:calcium ion binding"/>
    <property type="evidence" value="ECO:0007669"/>
    <property type="project" value="InterPro"/>
</dbReference>
<feature type="disulfide bond" evidence="14">
    <location>
        <begin position="1283"/>
        <end position="1298"/>
    </location>
</feature>
<dbReference type="FunFam" id="2.10.25.10:FF:000009">
    <property type="entry name" value="Low-density lipoprotein receptor isoform 1"/>
    <property type="match status" value="1"/>
</dbReference>
<dbReference type="PROSITE" id="PS50026">
    <property type="entry name" value="EGF_3"/>
    <property type="match status" value="2"/>
</dbReference>
<name>A0A553RF68_9TELE</name>
<feature type="disulfide bond" evidence="14">
    <location>
        <begin position="95"/>
        <end position="113"/>
    </location>
</feature>
<dbReference type="PROSITE" id="PS00022">
    <property type="entry name" value="EGF_1"/>
    <property type="match status" value="1"/>
</dbReference>
<keyword evidence="3 13" id="KW-0245">EGF-like domain</keyword>
<feature type="disulfide bond" evidence="14">
    <location>
        <begin position="1143"/>
        <end position="1158"/>
    </location>
</feature>
<feature type="repeat" description="LDL-receptor class B" evidence="15">
    <location>
        <begin position="2057"/>
        <end position="2100"/>
    </location>
</feature>
<dbReference type="InterPro" id="IPR000742">
    <property type="entry name" value="EGF"/>
</dbReference>
<proteinExistence type="predicted"/>
<feature type="disulfide bond" evidence="13">
    <location>
        <begin position="2637"/>
        <end position="2646"/>
    </location>
</feature>
<feature type="disulfide bond" evidence="14">
    <location>
        <begin position="1061"/>
        <end position="1076"/>
    </location>
</feature>
<dbReference type="SMART" id="SM00179">
    <property type="entry name" value="EGF_CA"/>
    <property type="match status" value="3"/>
</dbReference>
<feature type="disulfide bond" evidence="14">
    <location>
        <begin position="1022"/>
        <end position="1037"/>
    </location>
</feature>
<dbReference type="GO" id="GO:0042562">
    <property type="term" value="F:hormone binding"/>
    <property type="evidence" value="ECO:0007669"/>
    <property type="project" value="TreeGrafter"/>
</dbReference>
<dbReference type="PRINTS" id="PR00261">
    <property type="entry name" value="LDLRECEPTOR"/>
</dbReference>
<keyword evidence="20" id="KW-1185">Reference proteome</keyword>
<dbReference type="InterPro" id="IPR018097">
    <property type="entry name" value="EGF_Ca-bd_CS"/>
</dbReference>
<dbReference type="GO" id="GO:0016324">
    <property type="term" value="C:apical plasma membrane"/>
    <property type="evidence" value="ECO:0007669"/>
    <property type="project" value="TreeGrafter"/>
</dbReference>
<dbReference type="SUPFAM" id="SSF57424">
    <property type="entry name" value="LDL receptor-like module"/>
    <property type="match status" value="27"/>
</dbReference>
<feature type="disulfide bond" evidence="14">
    <location>
        <begin position="844"/>
        <end position="859"/>
    </location>
</feature>
<dbReference type="InterPro" id="IPR009030">
    <property type="entry name" value="Growth_fac_rcpt_cys_sf"/>
</dbReference>
<feature type="disulfide bond" evidence="14">
    <location>
        <begin position="1712"/>
        <end position="1727"/>
    </location>
</feature>
<dbReference type="Gene3D" id="4.10.1220.10">
    <property type="entry name" value="EGF-type module"/>
    <property type="match status" value="2"/>
</dbReference>
<feature type="domain" description="EGF-like" evidence="18">
    <location>
        <begin position="201"/>
        <end position="240"/>
    </location>
</feature>
<feature type="disulfide bond" evidence="14">
    <location>
        <begin position="125"/>
        <end position="137"/>
    </location>
</feature>
<feature type="repeat" description="LDL-receptor class B" evidence="15">
    <location>
        <begin position="2101"/>
        <end position="2143"/>
    </location>
</feature>
<evidence type="ECO:0000256" key="8">
    <source>
        <dbReference type="ARBA" id="ARBA00022989"/>
    </source>
</evidence>
<accession>A0A553RF68</accession>
<dbReference type="SMART" id="SM00192">
    <property type="entry name" value="LDLa"/>
    <property type="match status" value="28"/>
</dbReference>
<feature type="disulfide bond" evidence="14">
    <location>
        <begin position="1323"/>
        <end position="1338"/>
    </location>
</feature>
<dbReference type="InterPro" id="IPR000033">
    <property type="entry name" value="LDLR_classB_rpt"/>
</dbReference>
<dbReference type="PANTHER" id="PTHR22722:SF12">
    <property type="entry name" value="EGF-LIKE DOMAIN-CONTAINING PROTEIN"/>
    <property type="match status" value="1"/>
</dbReference>
<evidence type="ECO:0000256" key="17">
    <source>
        <dbReference type="SAM" id="SignalP"/>
    </source>
</evidence>
<feature type="disulfide bond" evidence="14">
    <location>
        <begin position="1522"/>
        <end position="1537"/>
    </location>
</feature>
<feature type="signal peptide" evidence="17">
    <location>
        <begin position="1"/>
        <end position="19"/>
    </location>
</feature>
<keyword evidence="8 16" id="KW-1133">Transmembrane helix</keyword>
<feature type="disulfide bond" evidence="14">
    <location>
        <begin position="1482"/>
        <end position="1497"/>
    </location>
</feature>
<evidence type="ECO:0000256" key="1">
    <source>
        <dbReference type="ARBA" id="ARBA00004308"/>
    </source>
</evidence>
<dbReference type="Pfam" id="PF14670">
    <property type="entry name" value="FXa_inhibition"/>
    <property type="match status" value="1"/>
</dbReference>
<dbReference type="FunFam" id="2.10.25.10:FF:000010">
    <property type="entry name" value="Pro-epidermal growth factor"/>
    <property type="match status" value="1"/>
</dbReference>
<dbReference type="Gene3D" id="2.10.25.10">
    <property type="entry name" value="Laminin"/>
    <property type="match status" value="4"/>
</dbReference>
<keyword evidence="4" id="KW-0254">Endocytosis</keyword>
<keyword evidence="12" id="KW-0325">Glycoprotein</keyword>
<feature type="disulfide bond" evidence="14">
    <location>
        <begin position="1372"/>
        <end position="1387"/>
    </location>
</feature>
<evidence type="ECO:0000313" key="20">
    <source>
        <dbReference type="Proteomes" id="UP000316079"/>
    </source>
</evidence>
<gene>
    <name evidence="19" type="ORF">DNTS_026704</name>
</gene>
<feature type="disulfide bond" evidence="14">
    <location>
        <begin position="1752"/>
        <end position="1767"/>
    </location>
</feature>
<keyword evidence="7" id="KW-0677">Repeat</keyword>
<dbReference type="PROSITE" id="PS01186">
    <property type="entry name" value="EGF_2"/>
    <property type="match status" value="2"/>
</dbReference>
<keyword evidence="5 16" id="KW-0812">Transmembrane</keyword>
<feature type="disulfide bond" evidence="14">
    <location>
        <begin position="67"/>
        <end position="82"/>
    </location>
</feature>
<dbReference type="PROSITE" id="PS01209">
    <property type="entry name" value="LDLRA_1"/>
    <property type="match status" value="8"/>
</dbReference>
<evidence type="ECO:0000256" key="14">
    <source>
        <dbReference type="PROSITE-ProRule" id="PRU00124"/>
    </source>
</evidence>
<dbReference type="PROSITE" id="PS01187">
    <property type="entry name" value="EGF_CA"/>
    <property type="match status" value="2"/>
</dbReference>
<dbReference type="SUPFAM" id="SSF63825">
    <property type="entry name" value="YWTD domain"/>
    <property type="match status" value="3"/>
</dbReference>
<evidence type="ECO:0000256" key="3">
    <source>
        <dbReference type="ARBA" id="ARBA00022536"/>
    </source>
</evidence>
<dbReference type="EMBL" id="SRMA01024241">
    <property type="protein sequence ID" value="TRZ00820.1"/>
    <property type="molecule type" value="Genomic_DNA"/>
</dbReference>
<dbReference type="Pfam" id="PF07645">
    <property type="entry name" value="EGF_CA"/>
    <property type="match status" value="2"/>
</dbReference>
<keyword evidence="10 13" id="KW-1015">Disulfide bond</keyword>
<reference evidence="19 20" key="1">
    <citation type="journal article" date="2019" name="Sci. Data">
        <title>Hybrid genome assembly and annotation of Danionella translucida.</title>
        <authorList>
            <person name="Kadobianskyi M."/>
            <person name="Schulze L."/>
            <person name="Schuelke M."/>
            <person name="Judkewitz B."/>
        </authorList>
    </citation>
    <scope>NUCLEOTIDE SEQUENCE [LARGE SCALE GENOMIC DNA]</scope>
    <source>
        <strain evidence="19 20">Bolton</strain>
    </source>
</reference>
<feature type="disulfide bond" evidence="14">
    <location>
        <begin position="894"/>
        <end position="909"/>
    </location>
</feature>
<feature type="transmembrane region" description="Helical" evidence="16">
    <location>
        <begin position="2655"/>
        <end position="2674"/>
    </location>
</feature>
<feature type="disulfide bond" evidence="14">
    <location>
        <begin position="1221"/>
        <end position="1236"/>
    </location>
</feature>